<dbReference type="AlphaFoldDB" id="A0A4V1RWN1"/>
<protein>
    <recommendedName>
        <fullName evidence="4">DUF1983 domain-containing protein</fullName>
    </recommendedName>
</protein>
<comment type="caution">
    <text evidence="2">The sequence shown here is derived from an EMBL/GenBank/DDBJ whole genome shotgun (WGS) entry which is preliminary data.</text>
</comment>
<dbReference type="RefSeq" id="WP_129599319.1">
    <property type="nucleotide sequence ID" value="NZ_SBLB01000001.1"/>
</dbReference>
<name>A0A4V1RWN1_9BACT</name>
<accession>A0A4V1RWN1</accession>
<keyword evidence="3" id="KW-1185">Reference proteome</keyword>
<feature type="signal peptide" evidence="1">
    <location>
        <begin position="1"/>
        <end position="20"/>
    </location>
</feature>
<keyword evidence="1" id="KW-0732">Signal</keyword>
<reference evidence="2 3" key="1">
    <citation type="submission" date="2019-01" db="EMBL/GenBank/DDBJ databases">
        <title>Spirosoma flava sp. nov., a propanil-degrading bacterium isolated from herbicide-contaminated soil.</title>
        <authorList>
            <person name="Zhang L."/>
            <person name="Jiang J.-D."/>
        </authorList>
    </citation>
    <scope>NUCLEOTIDE SEQUENCE [LARGE SCALE GENOMIC DNA]</scope>
    <source>
        <strain evidence="2 3">TY50</strain>
    </source>
</reference>
<evidence type="ECO:0000313" key="3">
    <source>
        <dbReference type="Proteomes" id="UP000290407"/>
    </source>
</evidence>
<feature type="chain" id="PRO_5020280661" description="DUF1983 domain-containing protein" evidence="1">
    <location>
        <begin position="21"/>
        <end position="629"/>
    </location>
</feature>
<organism evidence="2 3">
    <name type="scientific">Spirosoma sordidisoli</name>
    <dbReference type="NCBI Taxonomy" id="2502893"/>
    <lineage>
        <taxon>Bacteria</taxon>
        <taxon>Pseudomonadati</taxon>
        <taxon>Bacteroidota</taxon>
        <taxon>Cytophagia</taxon>
        <taxon>Cytophagales</taxon>
        <taxon>Cytophagaceae</taxon>
        <taxon>Spirosoma</taxon>
    </lineage>
</organism>
<sequence length="629" mass="66563">MRNRVHYLILFLLLSLPALAQENFSWSGIAGTIIEKNVTINDAWTGTPTAQAYYRPGGSLIPTSQQPVVTKIADKLYVRFNATKSMAERTYIVISTGATVRYTGYLTLTIGTIPPTTGGGTGTGTVTVAGVQGLSGALNERVAVTAYQQDRDQLVNLINQRATAQQVNAIQQTATSAISRVSSLSGVLAARVQTKTTIRAMNAINTPMTPDVIDVKGVGGGTYYLDPADTSTPDNTGTVLVTANGLRYKLMQAGPVSIEQFGVTYNDFGKASANTAALIRALASGRELTAQASKVYTAGSVTAVTGTTIRFNGNGVIFEHITQNDLFNFANGVSGSIQNVNINAGINMTGLDAVALRIKCQPGRQPGIVLRDVKVSRAGGDIEWGKGIIIIDPDNAVVSDVTIDGRGDASLGSTVPTFNGLEVTCTRAAVSGVFRNVKVYSGGLYGVFVRSPTIAGLEGMKWTECDVVGMDYGYDIESTADFNVYIPTQLTFVNNHAEVKKRPFRLRNFIQATISNCLFYVLATPSRLGTGMELLNTSQVNVQSTGLYNTGNGPMYGIIVGGEGTIDGTLRDITISQGTGSSSNAAIILFPTANKCFLDNIRRTGGSSTVVNQGSNNVIGRTFNAGILE</sequence>
<dbReference type="InterPro" id="IPR011050">
    <property type="entry name" value="Pectin_lyase_fold/virulence"/>
</dbReference>
<evidence type="ECO:0000256" key="1">
    <source>
        <dbReference type="SAM" id="SignalP"/>
    </source>
</evidence>
<dbReference type="EMBL" id="SBLB01000001">
    <property type="protein sequence ID" value="RYC70848.1"/>
    <property type="molecule type" value="Genomic_DNA"/>
</dbReference>
<dbReference type="Proteomes" id="UP000290407">
    <property type="component" value="Unassembled WGS sequence"/>
</dbReference>
<proteinExistence type="predicted"/>
<gene>
    <name evidence="2" type="ORF">EQG79_01470</name>
</gene>
<dbReference type="SUPFAM" id="SSF51126">
    <property type="entry name" value="Pectin lyase-like"/>
    <property type="match status" value="1"/>
</dbReference>
<evidence type="ECO:0000313" key="2">
    <source>
        <dbReference type="EMBL" id="RYC70848.1"/>
    </source>
</evidence>
<evidence type="ECO:0008006" key="4">
    <source>
        <dbReference type="Google" id="ProtNLM"/>
    </source>
</evidence>